<gene>
    <name evidence="1" type="ORF">CUMW_221620</name>
</gene>
<comment type="caution">
    <text evidence="1">The sequence shown here is derived from an EMBL/GenBank/DDBJ whole genome shotgun (WGS) entry which is preliminary data.</text>
</comment>
<proteinExistence type="predicted"/>
<keyword evidence="2" id="KW-1185">Reference proteome</keyword>
<dbReference type="AlphaFoldDB" id="A0A2H5QEC9"/>
<organism evidence="1 2">
    <name type="scientific">Citrus unshiu</name>
    <name type="common">Satsuma mandarin</name>
    <name type="synonym">Citrus nobilis var. unshiu</name>
    <dbReference type="NCBI Taxonomy" id="55188"/>
    <lineage>
        <taxon>Eukaryota</taxon>
        <taxon>Viridiplantae</taxon>
        <taxon>Streptophyta</taxon>
        <taxon>Embryophyta</taxon>
        <taxon>Tracheophyta</taxon>
        <taxon>Spermatophyta</taxon>
        <taxon>Magnoliopsida</taxon>
        <taxon>eudicotyledons</taxon>
        <taxon>Gunneridae</taxon>
        <taxon>Pentapetalae</taxon>
        <taxon>rosids</taxon>
        <taxon>malvids</taxon>
        <taxon>Sapindales</taxon>
        <taxon>Rutaceae</taxon>
        <taxon>Aurantioideae</taxon>
        <taxon>Citrus</taxon>
    </lineage>
</organism>
<name>A0A2H5QEC9_CITUN</name>
<evidence type="ECO:0000313" key="1">
    <source>
        <dbReference type="EMBL" id="GAY62933.1"/>
    </source>
</evidence>
<dbReference type="Proteomes" id="UP000236630">
    <property type="component" value="Unassembled WGS sequence"/>
</dbReference>
<reference evidence="1 2" key="1">
    <citation type="journal article" date="2017" name="Front. Genet.">
        <title>Draft sequencing of the heterozygous diploid genome of Satsuma (Citrus unshiu Marc.) using a hybrid assembly approach.</title>
        <authorList>
            <person name="Shimizu T."/>
            <person name="Tanizawa Y."/>
            <person name="Mochizuki T."/>
            <person name="Nagasaki H."/>
            <person name="Yoshioka T."/>
            <person name="Toyoda A."/>
            <person name="Fujiyama A."/>
            <person name="Kaminuma E."/>
            <person name="Nakamura Y."/>
        </authorList>
    </citation>
    <scope>NUCLEOTIDE SEQUENCE [LARGE SCALE GENOMIC DNA]</scope>
    <source>
        <strain evidence="2">cv. Miyagawa wase</strain>
    </source>
</reference>
<dbReference type="EMBL" id="BDQV01000326">
    <property type="protein sequence ID" value="GAY62933.1"/>
    <property type="molecule type" value="Genomic_DNA"/>
</dbReference>
<sequence length="79" mass="8881">MRIHSSLFRNLLKKLAGRIEPMTFIATTELLITSYMSTCIHNIFDCIDVLNGGRDERGMAETAACAAVFVPTLFIRFII</sequence>
<protein>
    <submittedName>
        <fullName evidence="1">Uncharacterized protein</fullName>
    </submittedName>
</protein>
<accession>A0A2H5QEC9</accession>
<evidence type="ECO:0000313" key="2">
    <source>
        <dbReference type="Proteomes" id="UP000236630"/>
    </source>
</evidence>